<dbReference type="InterPro" id="IPR001638">
    <property type="entry name" value="Solute-binding_3/MltF_N"/>
</dbReference>
<keyword evidence="3 4" id="KW-0732">Signal</keyword>
<evidence type="ECO:0000256" key="2">
    <source>
        <dbReference type="ARBA" id="ARBA00022448"/>
    </source>
</evidence>
<dbReference type="PANTHER" id="PTHR30085">
    <property type="entry name" value="AMINO ACID ABC TRANSPORTER PERMEASE"/>
    <property type="match status" value="1"/>
</dbReference>
<gene>
    <name evidence="6" type="ORF">ACFSJ0_33660</name>
</gene>
<dbReference type="PANTHER" id="PTHR30085:SF6">
    <property type="entry name" value="ABC TRANSPORTER GLUTAMINE-BINDING PROTEIN GLNH"/>
    <property type="match status" value="1"/>
</dbReference>
<feature type="chain" id="PRO_5046754595" evidence="4">
    <location>
        <begin position="24"/>
        <end position="279"/>
    </location>
</feature>
<dbReference type="RefSeq" id="WP_219535335.1">
    <property type="nucleotide sequence ID" value="NZ_JAHKRM010000026.1"/>
</dbReference>
<dbReference type="Pfam" id="PF00497">
    <property type="entry name" value="SBP_bac_3"/>
    <property type="match status" value="1"/>
</dbReference>
<name>A0ABW4GHG1_9ACTN</name>
<evidence type="ECO:0000256" key="1">
    <source>
        <dbReference type="ARBA" id="ARBA00010333"/>
    </source>
</evidence>
<keyword evidence="7" id="KW-1185">Reference proteome</keyword>
<evidence type="ECO:0000256" key="3">
    <source>
        <dbReference type="ARBA" id="ARBA00022729"/>
    </source>
</evidence>
<evidence type="ECO:0000313" key="6">
    <source>
        <dbReference type="EMBL" id="MFD1542039.1"/>
    </source>
</evidence>
<sequence>MRASPTCLVLTIALLAASLTACGDNDDSIVGKKSLVIGIKTDLPGLGLQTANGFTGLDVDIARYVARHLGVADQDVTLKKTTSDVREQFIEQGQVDLVVATYSISDDRKRKVSFAGPYLVTGQDILVLAGNTGITGVDSLRDKVVCGASGSNSPKRLAERFGGVADVANAWGRGHLKILNGYGACLPLLQNSTVDAISTDATVLAGFAAQTPGRFRLVGKPFSTEKYGIGLRRDDKRGRDAVNDALAQMFKDGSWKRFIDADLGEFGTYFTAPPALERY</sequence>
<reference evidence="7" key="1">
    <citation type="journal article" date="2019" name="Int. J. Syst. Evol. Microbiol.">
        <title>The Global Catalogue of Microorganisms (GCM) 10K type strain sequencing project: providing services to taxonomists for standard genome sequencing and annotation.</title>
        <authorList>
            <consortium name="The Broad Institute Genomics Platform"/>
            <consortium name="The Broad Institute Genome Sequencing Center for Infectious Disease"/>
            <person name="Wu L."/>
            <person name="Ma J."/>
        </authorList>
    </citation>
    <scope>NUCLEOTIDE SEQUENCE [LARGE SCALE GENOMIC DNA]</scope>
    <source>
        <strain evidence="7">CGMCC 1.15399</strain>
    </source>
</reference>
<proteinExistence type="inferred from homology"/>
<evidence type="ECO:0000256" key="4">
    <source>
        <dbReference type="SAM" id="SignalP"/>
    </source>
</evidence>
<feature type="signal peptide" evidence="4">
    <location>
        <begin position="1"/>
        <end position="23"/>
    </location>
</feature>
<protein>
    <submittedName>
        <fullName evidence="6">Glutamate ABC transporter substrate-binding protein</fullName>
    </submittedName>
</protein>
<feature type="domain" description="Solute-binding protein family 3/N-terminal" evidence="5">
    <location>
        <begin position="34"/>
        <end position="262"/>
    </location>
</feature>
<accession>A0ABW4GHG1</accession>
<keyword evidence="2" id="KW-0813">Transport</keyword>
<comment type="similarity">
    <text evidence="1">Belongs to the bacterial solute-binding protein 3 family.</text>
</comment>
<organism evidence="6 7">
    <name type="scientific">Nonomuraea guangzhouensis</name>
    <dbReference type="NCBI Taxonomy" id="1291555"/>
    <lineage>
        <taxon>Bacteria</taxon>
        <taxon>Bacillati</taxon>
        <taxon>Actinomycetota</taxon>
        <taxon>Actinomycetes</taxon>
        <taxon>Streptosporangiales</taxon>
        <taxon>Streptosporangiaceae</taxon>
        <taxon>Nonomuraea</taxon>
    </lineage>
</organism>
<evidence type="ECO:0000259" key="5">
    <source>
        <dbReference type="SMART" id="SM00062"/>
    </source>
</evidence>
<dbReference type="CDD" id="cd13690">
    <property type="entry name" value="PBP2_GluB"/>
    <property type="match status" value="1"/>
</dbReference>
<evidence type="ECO:0000313" key="7">
    <source>
        <dbReference type="Proteomes" id="UP001597097"/>
    </source>
</evidence>
<dbReference type="PROSITE" id="PS51257">
    <property type="entry name" value="PROKAR_LIPOPROTEIN"/>
    <property type="match status" value="1"/>
</dbReference>
<dbReference type="SMART" id="SM00062">
    <property type="entry name" value="PBPb"/>
    <property type="match status" value="1"/>
</dbReference>
<dbReference type="Proteomes" id="UP001597097">
    <property type="component" value="Unassembled WGS sequence"/>
</dbReference>
<dbReference type="EMBL" id="JBHUCM010000031">
    <property type="protein sequence ID" value="MFD1542039.1"/>
    <property type="molecule type" value="Genomic_DNA"/>
</dbReference>
<dbReference type="InterPro" id="IPR051455">
    <property type="entry name" value="Bact_solute-bind_prot3"/>
</dbReference>
<comment type="caution">
    <text evidence="6">The sequence shown here is derived from an EMBL/GenBank/DDBJ whole genome shotgun (WGS) entry which is preliminary data.</text>
</comment>